<keyword evidence="1" id="KW-1133">Transmembrane helix</keyword>
<gene>
    <name evidence="2" type="ORF">HF682_05220</name>
</gene>
<keyword evidence="1" id="KW-0812">Transmembrane</keyword>
<name>A0A847S470_9NEIS</name>
<sequence length="128" mass="14344">MPVCIMEAWQEHHIQHSWQFSLLLPCWMMFTLFWSRLEGWALSWAGDVAVYLLRTPVLMLAASQITPVLQLFAGMVAEGMLGPPPTNALPGLLHLFAMMTLTGALLSLCALVLPALALLLWRCRRAWA</sequence>
<accession>A0A847S470</accession>
<reference evidence="2 3" key="1">
    <citation type="submission" date="2020-04" db="EMBL/GenBank/DDBJ databases">
        <title>Draft genome of Leeia sp. IMCC25680.</title>
        <authorList>
            <person name="Song J."/>
            <person name="Cho J.-C."/>
        </authorList>
    </citation>
    <scope>NUCLEOTIDE SEQUENCE [LARGE SCALE GENOMIC DNA]</scope>
    <source>
        <strain evidence="2 3">IMCC25680</strain>
    </source>
</reference>
<feature type="transmembrane region" description="Helical" evidence="1">
    <location>
        <begin position="20"/>
        <end position="37"/>
    </location>
</feature>
<evidence type="ECO:0000313" key="2">
    <source>
        <dbReference type="EMBL" id="NLR74554.1"/>
    </source>
</evidence>
<evidence type="ECO:0000313" key="3">
    <source>
        <dbReference type="Proteomes" id="UP000587991"/>
    </source>
</evidence>
<comment type="caution">
    <text evidence="2">The sequence shown here is derived from an EMBL/GenBank/DDBJ whole genome shotgun (WGS) entry which is preliminary data.</text>
</comment>
<dbReference type="EMBL" id="JABAIM010000001">
    <property type="protein sequence ID" value="NLR74554.1"/>
    <property type="molecule type" value="Genomic_DNA"/>
</dbReference>
<keyword evidence="1" id="KW-0472">Membrane</keyword>
<feature type="transmembrane region" description="Helical" evidence="1">
    <location>
        <begin position="49"/>
        <end position="73"/>
    </location>
</feature>
<organism evidence="2 3">
    <name type="scientific">Leeia aquatica</name>
    <dbReference type="NCBI Taxonomy" id="2725557"/>
    <lineage>
        <taxon>Bacteria</taxon>
        <taxon>Pseudomonadati</taxon>
        <taxon>Pseudomonadota</taxon>
        <taxon>Betaproteobacteria</taxon>
        <taxon>Neisseriales</taxon>
        <taxon>Leeiaceae</taxon>
        <taxon>Leeia</taxon>
    </lineage>
</organism>
<proteinExistence type="predicted"/>
<protein>
    <submittedName>
        <fullName evidence="2">Uncharacterized protein</fullName>
    </submittedName>
</protein>
<dbReference type="RefSeq" id="WP_168876166.1">
    <property type="nucleotide sequence ID" value="NZ_JABAIM010000001.1"/>
</dbReference>
<dbReference type="Proteomes" id="UP000587991">
    <property type="component" value="Unassembled WGS sequence"/>
</dbReference>
<evidence type="ECO:0000256" key="1">
    <source>
        <dbReference type="SAM" id="Phobius"/>
    </source>
</evidence>
<dbReference type="AlphaFoldDB" id="A0A847S470"/>
<keyword evidence="3" id="KW-1185">Reference proteome</keyword>
<feature type="transmembrane region" description="Helical" evidence="1">
    <location>
        <begin position="93"/>
        <end position="121"/>
    </location>
</feature>